<feature type="signal peptide" evidence="2">
    <location>
        <begin position="1"/>
        <end position="19"/>
    </location>
</feature>
<name>A0A163V694_9BACL</name>
<evidence type="ECO:0000256" key="1">
    <source>
        <dbReference type="SAM" id="MobiDB-lite"/>
    </source>
</evidence>
<feature type="compositionally biased region" description="Low complexity" evidence="1">
    <location>
        <begin position="75"/>
        <end position="84"/>
    </location>
</feature>
<feature type="chain" id="PRO_5039715691" evidence="2">
    <location>
        <begin position="20"/>
        <end position="193"/>
    </location>
</feature>
<feature type="compositionally biased region" description="Low complexity" evidence="1">
    <location>
        <begin position="108"/>
        <end position="120"/>
    </location>
</feature>
<dbReference type="RefSeq" id="WP_063185703.1">
    <property type="nucleotide sequence ID" value="NZ_LQRA01000078.1"/>
</dbReference>
<sequence length="193" mass="17971">MNGKRRVVCFMLGAAACLAAGCSDDPATPTPPVNVAPAPTEDGAKVPPPKAEANAPGGAVGSAVPDGAGSGEAGSGSAAAGSEAPTPQAGGTVPQAGAERSPAKPDTAAKQPVAPKAPSAPALPPATLPTPAKPGGAEPEGGKAVTPPAGPIEPPKASSEPEASGSAVAKPGFQTPPSPAGAGDLAPPGRASN</sequence>
<organism evidence="3 4">
    <name type="scientific">Paenibacillus elgii</name>
    <dbReference type="NCBI Taxonomy" id="189691"/>
    <lineage>
        <taxon>Bacteria</taxon>
        <taxon>Bacillati</taxon>
        <taxon>Bacillota</taxon>
        <taxon>Bacilli</taxon>
        <taxon>Bacillales</taxon>
        <taxon>Paenibacillaceae</taxon>
        <taxon>Paenibacillus</taxon>
    </lineage>
</organism>
<dbReference type="Proteomes" id="UP000076563">
    <property type="component" value="Unassembled WGS sequence"/>
</dbReference>
<feature type="region of interest" description="Disordered" evidence="1">
    <location>
        <begin position="20"/>
        <end position="193"/>
    </location>
</feature>
<dbReference type="PROSITE" id="PS51257">
    <property type="entry name" value="PROKAR_LIPOPROTEIN"/>
    <property type="match status" value="1"/>
</dbReference>
<protein>
    <submittedName>
        <fullName evidence="3">Uncharacterized protein</fullName>
    </submittedName>
</protein>
<accession>A0A163V694</accession>
<evidence type="ECO:0000313" key="3">
    <source>
        <dbReference type="EMBL" id="KZE74398.1"/>
    </source>
</evidence>
<dbReference type="EMBL" id="LQRA01000078">
    <property type="protein sequence ID" value="KZE74398.1"/>
    <property type="molecule type" value="Genomic_DNA"/>
</dbReference>
<keyword evidence="2" id="KW-0732">Signal</keyword>
<feature type="compositionally biased region" description="Pro residues" evidence="1">
    <location>
        <begin position="121"/>
        <end position="132"/>
    </location>
</feature>
<dbReference type="AlphaFoldDB" id="A0A163V694"/>
<evidence type="ECO:0000313" key="4">
    <source>
        <dbReference type="Proteomes" id="UP000076563"/>
    </source>
</evidence>
<comment type="caution">
    <text evidence="3">The sequence shown here is derived from an EMBL/GenBank/DDBJ whole genome shotgun (WGS) entry which is preliminary data.</text>
</comment>
<reference evidence="4" key="1">
    <citation type="submission" date="2016-01" db="EMBL/GenBank/DDBJ databases">
        <title>Draft genome of Chromobacterium sp. F49.</title>
        <authorList>
            <person name="Hong K.W."/>
        </authorList>
    </citation>
    <scope>NUCLEOTIDE SEQUENCE [LARGE SCALE GENOMIC DNA]</scope>
    <source>
        <strain evidence="4">M63</strain>
    </source>
</reference>
<keyword evidence="4" id="KW-1185">Reference proteome</keyword>
<gene>
    <name evidence="3" type="ORF">AV654_29355</name>
</gene>
<proteinExistence type="predicted"/>
<dbReference type="eggNOG" id="ENOG50307JJ">
    <property type="taxonomic scope" value="Bacteria"/>
</dbReference>
<evidence type="ECO:0000256" key="2">
    <source>
        <dbReference type="SAM" id="SignalP"/>
    </source>
</evidence>
<dbReference type="OrthoDB" id="10006718at2"/>